<dbReference type="CDD" id="cd00342">
    <property type="entry name" value="gram_neg_porins"/>
    <property type="match status" value="1"/>
</dbReference>
<dbReference type="InterPro" id="IPR033900">
    <property type="entry name" value="Gram_neg_porin_domain"/>
</dbReference>
<dbReference type="AlphaFoldDB" id="A0A4V2NHS7"/>
<dbReference type="InterPro" id="IPR050298">
    <property type="entry name" value="Gram-neg_bact_OMP"/>
</dbReference>
<dbReference type="GO" id="GO:0034220">
    <property type="term" value="P:monoatomic ion transmembrane transport"/>
    <property type="evidence" value="ECO:0007669"/>
    <property type="project" value="InterPro"/>
</dbReference>
<evidence type="ECO:0000256" key="4">
    <source>
        <dbReference type="ARBA" id="ARBA00022452"/>
    </source>
</evidence>
<evidence type="ECO:0000256" key="3">
    <source>
        <dbReference type="ARBA" id="ARBA00022448"/>
    </source>
</evidence>
<dbReference type="GO" id="GO:0009279">
    <property type="term" value="C:cell outer membrane"/>
    <property type="evidence" value="ECO:0007669"/>
    <property type="project" value="UniProtKB-SubCell"/>
</dbReference>
<comment type="subcellular location">
    <subcellularLocation>
        <location evidence="1">Cell outer membrane</location>
        <topology evidence="1">Multi-pass membrane protein</topology>
    </subcellularLocation>
</comment>
<evidence type="ECO:0000256" key="10">
    <source>
        <dbReference type="ARBA" id="ARBA00023237"/>
    </source>
</evidence>
<dbReference type="PRINTS" id="PR00184">
    <property type="entry name" value="NEISSPPORIN"/>
</dbReference>
<accession>A0A4V2NHS7</accession>
<proteinExistence type="predicted"/>
<evidence type="ECO:0000256" key="2">
    <source>
        <dbReference type="ARBA" id="ARBA00011233"/>
    </source>
</evidence>
<reference evidence="12 13" key="1">
    <citation type="submission" date="2017-02" db="EMBL/GenBank/DDBJ databases">
        <title>Paraburkholderia sophoroidis sp. nov. and Paraburkholderia steynii sp. nov. rhizobial symbionts of the fynbos legume Hypocalyptus sophoroides.</title>
        <authorList>
            <person name="Steenkamp E.T."/>
            <person name="Beukes C.W."/>
            <person name="Van Zyl E."/>
            <person name="Avontuur J."/>
            <person name="Chan W.Y."/>
            <person name="Hassen A."/>
            <person name="Palmer M."/>
            <person name="Mthombeni L."/>
            <person name="Phalane F."/>
            <person name="Sereme K."/>
            <person name="Venter S.N."/>
        </authorList>
    </citation>
    <scope>NUCLEOTIDE SEQUENCE [LARGE SCALE GENOMIC DNA]</scope>
    <source>
        <strain evidence="12 13">HC1.1ba</strain>
    </source>
</reference>
<evidence type="ECO:0000256" key="1">
    <source>
        <dbReference type="ARBA" id="ARBA00004571"/>
    </source>
</evidence>
<evidence type="ECO:0000313" key="13">
    <source>
        <dbReference type="Proteomes" id="UP000294200"/>
    </source>
</evidence>
<evidence type="ECO:0000256" key="8">
    <source>
        <dbReference type="ARBA" id="ARBA00023114"/>
    </source>
</evidence>
<sequence>MQVVRLSTEYEHEKTTLIFAAASAAFAGAAHAQSSVTLYGLVDAGLTYVSNEATRNSPVTPNGLTDGKAVFGMTSGNVQQSRWGMRGVEDLGGGLKAVFNLESGFNVNNGSLANNNASNNSLFNRQAYVGLSAIDYGTLTLGRQYDSVVDYLGPVSAAGTWGGTYFAHRGDNDNLNSTFSISNSVKYQSANYAGASFNALYGFSNSASGFANNRAYSVGAGYDYAGVHFAAAYLQIQGLNSNNSSGAIQNLPTLAMTNLPGLQNQRTWGLGSNYEIGPFTLGALFTQTRYQDNIGDSSVRYNNHEIHARYSMTPALSFGAAYTYTQGLRSTPRTSTTSNSSAHWNQFGVQADYALSKRTDIYAESVMQIGADNQVGANVTQVNGTSEPSTSKSQYVVSAGIRHRF</sequence>
<dbReference type="Proteomes" id="UP000294200">
    <property type="component" value="Unassembled WGS sequence"/>
</dbReference>
<dbReference type="InterPro" id="IPR002299">
    <property type="entry name" value="Porin_Neis"/>
</dbReference>
<organism evidence="12 13">
    <name type="scientific">Paraburkholderia steynii</name>
    <dbReference type="NCBI Taxonomy" id="1245441"/>
    <lineage>
        <taxon>Bacteria</taxon>
        <taxon>Pseudomonadati</taxon>
        <taxon>Pseudomonadota</taxon>
        <taxon>Betaproteobacteria</taxon>
        <taxon>Burkholderiales</taxon>
        <taxon>Burkholderiaceae</taxon>
        <taxon>Paraburkholderia</taxon>
    </lineage>
</organism>
<keyword evidence="3" id="KW-0813">Transport</keyword>
<dbReference type="PANTHER" id="PTHR34501">
    <property type="entry name" value="PROTEIN YDDL-RELATED"/>
    <property type="match status" value="1"/>
</dbReference>
<keyword evidence="7" id="KW-0406">Ion transport</keyword>
<dbReference type="Pfam" id="PF13609">
    <property type="entry name" value="Porin_4"/>
    <property type="match status" value="1"/>
</dbReference>
<dbReference type="SUPFAM" id="SSF56935">
    <property type="entry name" value="Porins"/>
    <property type="match status" value="1"/>
</dbReference>
<keyword evidence="4" id="KW-1134">Transmembrane beta strand</keyword>
<keyword evidence="5" id="KW-0812">Transmembrane</keyword>
<keyword evidence="13" id="KW-1185">Reference proteome</keyword>
<dbReference type="Gene3D" id="2.40.160.10">
    <property type="entry name" value="Porin"/>
    <property type="match status" value="1"/>
</dbReference>
<keyword evidence="10" id="KW-0998">Cell outer membrane</keyword>
<evidence type="ECO:0000256" key="5">
    <source>
        <dbReference type="ARBA" id="ARBA00022692"/>
    </source>
</evidence>
<protein>
    <submittedName>
        <fullName evidence="12">Porin</fullName>
    </submittedName>
</protein>
<dbReference type="InterPro" id="IPR023614">
    <property type="entry name" value="Porin_dom_sf"/>
</dbReference>
<name>A0A4V2NHS7_9BURK</name>
<dbReference type="PANTHER" id="PTHR34501:SF9">
    <property type="entry name" value="MAJOR OUTER MEMBRANE PROTEIN P.IA"/>
    <property type="match status" value="1"/>
</dbReference>
<feature type="domain" description="Porin" evidence="11">
    <location>
        <begin position="20"/>
        <end position="364"/>
    </location>
</feature>
<dbReference type="EMBL" id="MWML01000004">
    <property type="protein sequence ID" value="TCG09948.1"/>
    <property type="molecule type" value="Genomic_DNA"/>
</dbReference>
<evidence type="ECO:0000256" key="9">
    <source>
        <dbReference type="ARBA" id="ARBA00023136"/>
    </source>
</evidence>
<dbReference type="PRINTS" id="PR00182">
    <property type="entry name" value="ECOLNEIPORIN"/>
</dbReference>
<comment type="caution">
    <text evidence="12">The sequence shown here is derived from an EMBL/GenBank/DDBJ whole genome shotgun (WGS) entry which is preliminary data.</text>
</comment>
<evidence type="ECO:0000256" key="7">
    <source>
        <dbReference type="ARBA" id="ARBA00023065"/>
    </source>
</evidence>
<evidence type="ECO:0000259" key="11">
    <source>
        <dbReference type="Pfam" id="PF13609"/>
    </source>
</evidence>
<evidence type="ECO:0000256" key="6">
    <source>
        <dbReference type="ARBA" id="ARBA00022729"/>
    </source>
</evidence>
<evidence type="ECO:0000313" key="12">
    <source>
        <dbReference type="EMBL" id="TCG09948.1"/>
    </source>
</evidence>
<keyword evidence="8" id="KW-0626">Porin</keyword>
<keyword evidence="9" id="KW-0472">Membrane</keyword>
<keyword evidence="6" id="KW-0732">Signal</keyword>
<dbReference type="GO" id="GO:0015288">
    <property type="term" value="F:porin activity"/>
    <property type="evidence" value="ECO:0007669"/>
    <property type="project" value="UniProtKB-KW"/>
</dbReference>
<dbReference type="InterPro" id="IPR001702">
    <property type="entry name" value="Porin_Gram-ve"/>
</dbReference>
<dbReference type="GO" id="GO:0046930">
    <property type="term" value="C:pore complex"/>
    <property type="evidence" value="ECO:0007669"/>
    <property type="project" value="UniProtKB-KW"/>
</dbReference>
<comment type="subunit">
    <text evidence="2">Homotrimer.</text>
</comment>
<gene>
    <name evidence="12" type="ORF">BZM27_01990</name>
</gene>